<dbReference type="EMBL" id="JARPMG010000001">
    <property type="protein sequence ID" value="KAJ8104262.1"/>
    <property type="molecule type" value="Genomic_DNA"/>
</dbReference>
<dbReference type="Proteomes" id="UP001217417">
    <property type="component" value="Unassembled WGS sequence"/>
</dbReference>
<evidence type="ECO:0000259" key="3">
    <source>
        <dbReference type="Pfam" id="PF09792"/>
    </source>
</evidence>
<evidence type="ECO:0000256" key="2">
    <source>
        <dbReference type="SAM" id="SignalP"/>
    </source>
</evidence>
<protein>
    <submittedName>
        <fullName evidence="5">Ubiquitin 3 binding protein But2 C-terminal domain-containing protein</fullName>
    </submittedName>
</protein>
<feature type="domain" description="Ubiquitin 3 binding protein But2 C-terminal" evidence="3">
    <location>
        <begin position="396"/>
        <end position="536"/>
    </location>
</feature>
<feature type="chain" id="PRO_5041967722" evidence="2">
    <location>
        <begin position="22"/>
        <end position="547"/>
    </location>
</feature>
<sequence>MYAKVAALLVPAFAALPSVLAATCDWPSASFSLTDAEGTLGQIPDGQVRTGFLGQIFDGQVRTGNGTTCLTLVGSSNGTLSDIYGRPCYVTPYHQFECTAALQPDASPFGFCASGGLLTYYGSTTFYACDTGVDDQKNIYVKDISSPACTAVNLTVEAAYCAPSGTCMPTTVYKTASVSFTETVVSTESEVATMTSPTTVYVTSVASSFKTVVAPTTIYVTDVESKLSTVVAATTVYATETVTGSCPTVVKSATVTATEFETATVTKGTTVTVTAVGSTVVTPTTVFATKTETETETETETAYKSVTVSKPVTVTVTDTAVVTETATVATTKVVPTTVIVGTTEVVPTTVVVPTTATEVVTETPETTPSPTSSSSSSSSSSSTATSSTCVPSTSLYPNLIIPINSNKPDTALGTQYWANLTKSASEEQDVLLQFDVNIKYTGSCELKFMFPDNPITFPFVLEGDTTIEIFALTSQLTESATWNDYPSVGELVDTVTLTRGQDSYAKGTKCAAGSYQGYLLKCTGDCVVEYFIDYNPPPVGTVLLPCE</sequence>
<keyword evidence="2" id="KW-0732">Signal</keyword>
<dbReference type="RefSeq" id="XP_056047712.1">
    <property type="nucleotide sequence ID" value="XM_056185821.1"/>
</dbReference>
<feature type="domain" description="Cell wall mannoprotein PIR1-like C-terminal" evidence="4">
    <location>
        <begin position="78"/>
        <end position="152"/>
    </location>
</feature>
<dbReference type="PANTHER" id="PTHR39613">
    <property type="entry name" value="ANCHORED CELL WALL PROTEIN, PUTATIVE (AFU_ORTHOLOGUE AFUA_4G08960)-RELATED"/>
    <property type="match status" value="1"/>
</dbReference>
<evidence type="ECO:0000313" key="5">
    <source>
        <dbReference type="EMBL" id="KAJ8104262.1"/>
    </source>
</evidence>
<evidence type="ECO:0000259" key="4">
    <source>
        <dbReference type="Pfam" id="PF22799"/>
    </source>
</evidence>
<evidence type="ECO:0000256" key="1">
    <source>
        <dbReference type="SAM" id="MobiDB-lite"/>
    </source>
</evidence>
<proteinExistence type="predicted"/>
<organism evidence="5 6">
    <name type="scientific">Lipomyces tetrasporus</name>
    <dbReference type="NCBI Taxonomy" id="54092"/>
    <lineage>
        <taxon>Eukaryota</taxon>
        <taxon>Fungi</taxon>
        <taxon>Dikarya</taxon>
        <taxon>Ascomycota</taxon>
        <taxon>Saccharomycotina</taxon>
        <taxon>Lipomycetes</taxon>
        <taxon>Lipomycetales</taxon>
        <taxon>Lipomycetaceae</taxon>
        <taxon>Lipomyces</taxon>
    </lineage>
</organism>
<keyword evidence="6" id="KW-1185">Reference proteome</keyword>
<accession>A0AAD7QZB9</accession>
<comment type="caution">
    <text evidence="5">The sequence shown here is derived from an EMBL/GenBank/DDBJ whole genome shotgun (WGS) entry which is preliminary data.</text>
</comment>
<dbReference type="Pfam" id="PF09792">
    <property type="entry name" value="But2"/>
    <property type="match status" value="1"/>
</dbReference>
<reference evidence="5" key="1">
    <citation type="submission" date="2023-03" db="EMBL/GenBank/DDBJ databases">
        <title>Near-Complete genome sequence of Lipomyces tetrasporous NRRL Y-64009, an oleaginous yeast capable of growing on lignocellulosic hydrolysates.</title>
        <authorList>
            <consortium name="Lawrence Berkeley National Laboratory"/>
            <person name="Jagtap S.S."/>
            <person name="Liu J.-J."/>
            <person name="Walukiewicz H.E."/>
            <person name="Pangilinan J."/>
            <person name="Lipzen A."/>
            <person name="Ahrendt S."/>
            <person name="Koriabine M."/>
            <person name="Cobaugh K."/>
            <person name="Salamov A."/>
            <person name="Yoshinaga Y."/>
            <person name="Ng V."/>
            <person name="Daum C."/>
            <person name="Grigoriev I.V."/>
            <person name="Slininger P.J."/>
            <person name="Dien B.S."/>
            <person name="Jin Y.-S."/>
            <person name="Rao C.V."/>
        </authorList>
    </citation>
    <scope>NUCLEOTIDE SEQUENCE</scope>
    <source>
        <strain evidence="5">NRRL Y-64009</strain>
    </source>
</reference>
<dbReference type="Pfam" id="PF22799">
    <property type="entry name" value="PIR1-like_C"/>
    <property type="match status" value="1"/>
</dbReference>
<dbReference type="AlphaFoldDB" id="A0AAD7QZB9"/>
<feature type="region of interest" description="Disordered" evidence="1">
    <location>
        <begin position="356"/>
        <end position="390"/>
    </location>
</feature>
<dbReference type="GeneID" id="80880987"/>
<feature type="signal peptide" evidence="2">
    <location>
        <begin position="1"/>
        <end position="21"/>
    </location>
</feature>
<dbReference type="InterPro" id="IPR054508">
    <property type="entry name" value="PIR1-like_C"/>
</dbReference>
<dbReference type="PANTHER" id="PTHR39613:SF1">
    <property type="entry name" value="ANCHORED CELL WALL PROTEIN, PUTATIVE (AFU_ORTHOLOGUE AFUA_4G08960)-RELATED"/>
    <property type="match status" value="1"/>
</dbReference>
<gene>
    <name evidence="5" type="ORF">POJ06DRAFT_235222</name>
</gene>
<dbReference type="InterPro" id="IPR018620">
    <property type="entry name" value="Ubiquitin3-bd_protein_But2_C"/>
</dbReference>
<name>A0AAD7QZB9_9ASCO</name>
<evidence type="ECO:0000313" key="6">
    <source>
        <dbReference type="Proteomes" id="UP001217417"/>
    </source>
</evidence>